<comment type="caution">
    <text evidence="1">The sequence shown here is derived from an EMBL/GenBank/DDBJ whole genome shotgun (WGS) entry which is preliminary data.</text>
</comment>
<dbReference type="Proteomes" id="UP000762676">
    <property type="component" value="Unassembled WGS sequence"/>
</dbReference>
<dbReference type="AlphaFoldDB" id="A0AAV4IXW0"/>
<evidence type="ECO:0000313" key="1">
    <source>
        <dbReference type="EMBL" id="GFS14518.1"/>
    </source>
</evidence>
<dbReference type="EMBL" id="BMAT01006529">
    <property type="protein sequence ID" value="GFS14518.1"/>
    <property type="molecule type" value="Genomic_DNA"/>
</dbReference>
<keyword evidence="2" id="KW-1185">Reference proteome</keyword>
<protein>
    <submittedName>
        <fullName evidence="1">Uncharacterized protein</fullName>
    </submittedName>
</protein>
<evidence type="ECO:0000313" key="2">
    <source>
        <dbReference type="Proteomes" id="UP000762676"/>
    </source>
</evidence>
<gene>
    <name evidence="1" type="ORF">ElyMa_003164900</name>
</gene>
<name>A0AAV4IXW0_9GAST</name>
<proteinExistence type="predicted"/>
<organism evidence="1 2">
    <name type="scientific">Elysia marginata</name>
    <dbReference type="NCBI Taxonomy" id="1093978"/>
    <lineage>
        <taxon>Eukaryota</taxon>
        <taxon>Metazoa</taxon>
        <taxon>Spiralia</taxon>
        <taxon>Lophotrochozoa</taxon>
        <taxon>Mollusca</taxon>
        <taxon>Gastropoda</taxon>
        <taxon>Heterobranchia</taxon>
        <taxon>Euthyneura</taxon>
        <taxon>Panpulmonata</taxon>
        <taxon>Sacoglossa</taxon>
        <taxon>Placobranchoidea</taxon>
        <taxon>Plakobranchidae</taxon>
        <taxon>Elysia</taxon>
    </lineage>
</organism>
<accession>A0AAV4IXW0</accession>
<reference evidence="1 2" key="1">
    <citation type="journal article" date="2021" name="Elife">
        <title>Chloroplast acquisition without the gene transfer in kleptoplastic sea slugs, Plakobranchus ocellatus.</title>
        <authorList>
            <person name="Maeda T."/>
            <person name="Takahashi S."/>
            <person name="Yoshida T."/>
            <person name="Shimamura S."/>
            <person name="Takaki Y."/>
            <person name="Nagai Y."/>
            <person name="Toyoda A."/>
            <person name="Suzuki Y."/>
            <person name="Arimoto A."/>
            <person name="Ishii H."/>
            <person name="Satoh N."/>
            <person name="Nishiyama T."/>
            <person name="Hasebe M."/>
            <person name="Maruyama T."/>
            <person name="Minagawa J."/>
            <person name="Obokata J."/>
            <person name="Shigenobu S."/>
        </authorList>
    </citation>
    <scope>NUCLEOTIDE SEQUENCE [LARGE SCALE GENOMIC DNA]</scope>
</reference>
<sequence length="81" mass="9341">MNSTRTYLDFPDYVKKMDSTLKSWMEDDFDLISTTSVFPDFKAADCDIFVLKEFLKSDVYDQDMVKTTLTVEQSGLGKTTM</sequence>